<dbReference type="InterPro" id="IPR038483">
    <property type="entry name" value="YcfL-like_sf"/>
</dbReference>
<protein>
    <submittedName>
        <fullName evidence="1">DUF1425 domain-containing protein</fullName>
    </submittedName>
</protein>
<name>A0A7M1LEF2_9BACT</name>
<keyword evidence="2" id="KW-1185">Reference proteome</keyword>
<dbReference type="Gene3D" id="2.60.40.3230">
    <property type="match status" value="1"/>
</dbReference>
<accession>A0A7M1LEF2</accession>
<sequence length="143" mass="16239">MKKYLLIAVAGIVFLGCGISPSERLKEHNIIVEDKSIMDDFKIVSVVSKDRDDGLKETQAVLKNDTNKNQLISYKIDWLDKDGFVRESILSKWKTVNVEAKKDVIIGGISPSINAGEFKIRINYPTKYDKKRVNPANYEYQGN</sequence>
<dbReference type="EMBL" id="CP063078">
    <property type="protein sequence ID" value="QOQ86703.1"/>
    <property type="molecule type" value="Genomic_DNA"/>
</dbReference>
<dbReference type="OrthoDB" id="5363081at2"/>
<dbReference type="PROSITE" id="PS51257">
    <property type="entry name" value="PROKAR_LIPOPROTEIN"/>
    <property type="match status" value="1"/>
</dbReference>
<dbReference type="CDD" id="cd09030">
    <property type="entry name" value="DUF1425"/>
    <property type="match status" value="1"/>
</dbReference>
<dbReference type="Pfam" id="PF07233">
    <property type="entry name" value="DUF1425"/>
    <property type="match status" value="1"/>
</dbReference>
<dbReference type="InterPro" id="IPR010824">
    <property type="entry name" value="DUF1425"/>
</dbReference>
<dbReference type="Proteomes" id="UP000594749">
    <property type="component" value="Chromosome"/>
</dbReference>
<evidence type="ECO:0000313" key="1">
    <source>
        <dbReference type="EMBL" id="QOQ86703.1"/>
    </source>
</evidence>
<dbReference type="RefSeq" id="WP_025803703.1">
    <property type="nucleotide sequence ID" value="NZ_CP053842.1"/>
</dbReference>
<organism evidence="1 2">
    <name type="scientific">Campylobacter corcagiensis</name>
    <dbReference type="NCBI Taxonomy" id="1448857"/>
    <lineage>
        <taxon>Bacteria</taxon>
        <taxon>Pseudomonadati</taxon>
        <taxon>Campylobacterota</taxon>
        <taxon>Epsilonproteobacteria</taxon>
        <taxon>Campylobacterales</taxon>
        <taxon>Campylobacteraceae</taxon>
        <taxon>Campylobacter</taxon>
    </lineage>
</organism>
<dbReference type="AlphaFoldDB" id="A0A7M1LEF2"/>
<reference evidence="1 2" key="1">
    <citation type="submission" date="2020-10" db="EMBL/GenBank/DDBJ databases">
        <title>Campylobacter and Helicobacter PacBio genomes.</title>
        <authorList>
            <person name="Lane C."/>
        </authorList>
    </citation>
    <scope>NUCLEOTIDE SEQUENCE [LARGE SCALE GENOMIC DNA]</scope>
    <source>
        <strain evidence="1 2">2016D-0077</strain>
    </source>
</reference>
<evidence type="ECO:0000313" key="2">
    <source>
        <dbReference type="Proteomes" id="UP000594749"/>
    </source>
</evidence>
<gene>
    <name evidence="1" type="ORF">IMC76_05600</name>
</gene>
<proteinExistence type="predicted"/>